<sequence length="222" mass="24360">MESESSEEQPQQVQRRGKKGNKVARRQSRQRQQQQSGPLDQLPVAGDVGNTLNNTLGDGSNTLGNVGNNAVQQQGDDDGGKNDTLRLRLDLNLDLEIQLKARIHGDLELALLLQNGSWQLIDDSKFLTEGFQSLFLTKVEMFSTENDALTALITQLTGEVVNLKTLLLAHKDCPVTQQQGLHNAFISQVAEPSNPQMNLYGMGAPMPNQPVMGGQGVQRRFS</sequence>
<protein>
    <submittedName>
        <fullName evidence="2">Uncharacterized protein</fullName>
    </submittedName>
</protein>
<feature type="compositionally biased region" description="Basic residues" evidence="1">
    <location>
        <begin position="15"/>
        <end position="29"/>
    </location>
</feature>
<name>A0A9P9DGF7_9HYPO</name>
<evidence type="ECO:0000256" key="1">
    <source>
        <dbReference type="SAM" id="MobiDB-lite"/>
    </source>
</evidence>
<dbReference type="AlphaFoldDB" id="A0A9P9DGF7"/>
<accession>A0A9P9DGF7</accession>
<dbReference type="PANTHER" id="PTHR35587:SF4">
    <property type="match status" value="1"/>
</dbReference>
<proteinExistence type="predicted"/>
<evidence type="ECO:0000313" key="3">
    <source>
        <dbReference type="Proteomes" id="UP000738349"/>
    </source>
</evidence>
<feature type="region of interest" description="Disordered" evidence="1">
    <location>
        <begin position="1"/>
        <end position="81"/>
    </location>
</feature>
<organism evidence="2 3">
    <name type="scientific">Dactylonectria macrodidyma</name>
    <dbReference type="NCBI Taxonomy" id="307937"/>
    <lineage>
        <taxon>Eukaryota</taxon>
        <taxon>Fungi</taxon>
        <taxon>Dikarya</taxon>
        <taxon>Ascomycota</taxon>
        <taxon>Pezizomycotina</taxon>
        <taxon>Sordariomycetes</taxon>
        <taxon>Hypocreomycetidae</taxon>
        <taxon>Hypocreales</taxon>
        <taxon>Nectriaceae</taxon>
        <taxon>Dactylonectria</taxon>
    </lineage>
</organism>
<gene>
    <name evidence="2" type="ORF">EDB81DRAFT_861947</name>
</gene>
<dbReference type="EMBL" id="JAGMUV010000027">
    <property type="protein sequence ID" value="KAH7118467.1"/>
    <property type="molecule type" value="Genomic_DNA"/>
</dbReference>
<dbReference type="Proteomes" id="UP000738349">
    <property type="component" value="Unassembled WGS sequence"/>
</dbReference>
<evidence type="ECO:0000313" key="2">
    <source>
        <dbReference type="EMBL" id="KAH7118467.1"/>
    </source>
</evidence>
<comment type="caution">
    <text evidence="2">The sequence shown here is derived from an EMBL/GenBank/DDBJ whole genome shotgun (WGS) entry which is preliminary data.</text>
</comment>
<feature type="compositionally biased region" description="Polar residues" evidence="1">
    <location>
        <begin position="50"/>
        <end position="71"/>
    </location>
</feature>
<dbReference type="PANTHER" id="PTHR35587">
    <property type="entry name" value="EXPRESSED PROTEIN"/>
    <property type="match status" value="1"/>
</dbReference>
<dbReference type="OrthoDB" id="295274at2759"/>
<reference evidence="2" key="1">
    <citation type="journal article" date="2021" name="Nat. Commun.">
        <title>Genetic determinants of endophytism in the Arabidopsis root mycobiome.</title>
        <authorList>
            <person name="Mesny F."/>
            <person name="Miyauchi S."/>
            <person name="Thiergart T."/>
            <person name="Pickel B."/>
            <person name="Atanasova L."/>
            <person name="Karlsson M."/>
            <person name="Huettel B."/>
            <person name="Barry K.W."/>
            <person name="Haridas S."/>
            <person name="Chen C."/>
            <person name="Bauer D."/>
            <person name="Andreopoulos W."/>
            <person name="Pangilinan J."/>
            <person name="LaButti K."/>
            <person name="Riley R."/>
            <person name="Lipzen A."/>
            <person name="Clum A."/>
            <person name="Drula E."/>
            <person name="Henrissat B."/>
            <person name="Kohler A."/>
            <person name="Grigoriev I.V."/>
            <person name="Martin F.M."/>
            <person name="Hacquard S."/>
        </authorList>
    </citation>
    <scope>NUCLEOTIDE SEQUENCE</scope>
    <source>
        <strain evidence="2">MPI-CAGE-AT-0147</strain>
    </source>
</reference>
<keyword evidence="3" id="KW-1185">Reference proteome</keyword>